<dbReference type="SUPFAM" id="SSF51905">
    <property type="entry name" value="FAD/NAD(P)-binding domain"/>
    <property type="match status" value="1"/>
</dbReference>
<dbReference type="STRING" id="1893.SAMN02787144_101376"/>
<reference evidence="3 4" key="1">
    <citation type="submission" date="2016-11" db="EMBL/GenBank/DDBJ databases">
        <authorList>
            <person name="Jaros S."/>
            <person name="Januszkiewicz K."/>
            <person name="Wedrychowicz H."/>
        </authorList>
    </citation>
    <scope>NUCLEOTIDE SEQUENCE [LARGE SCALE GENOMIC DNA]</scope>
    <source>
        <strain evidence="3 4">OK807</strain>
    </source>
</reference>
<dbReference type="EMBL" id="FPJO01000013">
    <property type="protein sequence ID" value="SFY20069.1"/>
    <property type="molecule type" value="Genomic_DNA"/>
</dbReference>
<dbReference type="PANTHER" id="PTHR40254">
    <property type="entry name" value="BLR0577 PROTEIN"/>
    <property type="match status" value="1"/>
</dbReference>
<feature type="region of interest" description="Disordered" evidence="1">
    <location>
        <begin position="253"/>
        <end position="283"/>
    </location>
</feature>
<dbReference type="OrthoDB" id="3653265at2"/>
<evidence type="ECO:0000313" key="3">
    <source>
        <dbReference type="EMBL" id="SFY20069.1"/>
    </source>
</evidence>
<dbReference type="RefSeq" id="WP_072486945.1">
    <property type="nucleotide sequence ID" value="NZ_CP108276.1"/>
</dbReference>
<feature type="domain" description="FAD-dependent urate hydroxylase HpyO/Asp monooxygenase CreE-like FAD/NAD(P)-binding" evidence="2">
    <location>
        <begin position="10"/>
        <end position="192"/>
    </location>
</feature>
<dbReference type="AlphaFoldDB" id="A0A1K2DBY2"/>
<dbReference type="InterPro" id="IPR052189">
    <property type="entry name" value="L-asp_N-monooxygenase_NS-form"/>
</dbReference>
<dbReference type="PANTHER" id="PTHR40254:SF1">
    <property type="entry name" value="BLR0577 PROTEIN"/>
    <property type="match status" value="1"/>
</dbReference>
<evidence type="ECO:0000313" key="4">
    <source>
        <dbReference type="Proteomes" id="UP000181909"/>
    </source>
</evidence>
<feature type="compositionally biased region" description="Basic and acidic residues" evidence="1">
    <location>
        <begin position="254"/>
        <end position="265"/>
    </location>
</feature>
<protein>
    <submittedName>
        <fullName evidence="3">FAD-NAD(P)-binding</fullName>
    </submittedName>
</protein>
<proteinExistence type="predicted"/>
<name>A0A1K2DBY2_STRAR</name>
<dbReference type="Pfam" id="PF13454">
    <property type="entry name" value="NAD_binding_9"/>
    <property type="match status" value="1"/>
</dbReference>
<evidence type="ECO:0000259" key="2">
    <source>
        <dbReference type="Pfam" id="PF13454"/>
    </source>
</evidence>
<sequence length="661" mass="71749">MSRRELTVCIVGAGPRGLSVLERLCANERKSASHPAVTVHVVDPARPGAGKVWRTDQPRQLLMNTVASQVTVYTDDSVEMAGPIECGPSLHDWARALSAMSRLDQLLAGHDDATLAEARAMDGDTYPTRAFYGRYLEDAFRQVVTAAPEHVDVTVHRSTAVALHDTGGPQTLLLTDGTRLAGLDAVVLALGHVGSRQDSGLGKEAAALGLAHLLPANPADLDLTHIGPGEPVLLRGLGLNFFDHMALLTSGRGGEFEREPGEGGRLRYRPSGLEPHLVSGSRRGMPYHARGENQKGIHHRHTPRLLTPRTIRELSERHRSGDRLQFSTALWPLIAREVESVYYSTLLASRGRAADGARLADAYLAAADQGARSAVVRDFGIEDLDHWSWEETERPYGGRRFTSAEDFRGWLLTYLERDIRRARGGNVDDPHKAALDVLRDLRNEIRLVVDHAGLDGDSHRDELDGWYTGLNAFLSIGPPVSRIEEMAALIEAGVLEVVGPGMRVRVDEERPGFVADSPAVPGARYRATTLIEARLPEPDLRRTADPLLRQLLATGQCRTFHIPADCGRTYETGGMEVTDRPYHVVDAEGRAHPRRFGFGIPTESVHWVTAAGARPGVGSVTLGDADAIARAVLALSPVLSHAVVELSGEKPLGGQRAEVTA</sequence>
<accession>A0A1K2DBY2</accession>
<dbReference type="InterPro" id="IPR036188">
    <property type="entry name" value="FAD/NAD-bd_sf"/>
</dbReference>
<dbReference type="Proteomes" id="UP000181909">
    <property type="component" value="Unassembled WGS sequence"/>
</dbReference>
<organism evidence="3 4">
    <name type="scientific">Streptomyces atratus</name>
    <dbReference type="NCBI Taxonomy" id="1893"/>
    <lineage>
        <taxon>Bacteria</taxon>
        <taxon>Bacillati</taxon>
        <taxon>Actinomycetota</taxon>
        <taxon>Actinomycetes</taxon>
        <taxon>Kitasatosporales</taxon>
        <taxon>Streptomycetaceae</taxon>
        <taxon>Streptomyces</taxon>
    </lineage>
</organism>
<dbReference type="InterPro" id="IPR038732">
    <property type="entry name" value="HpyO/CreE_NAD-binding"/>
</dbReference>
<evidence type="ECO:0000256" key="1">
    <source>
        <dbReference type="SAM" id="MobiDB-lite"/>
    </source>
</evidence>
<gene>
    <name evidence="3" type="ORF">SAMN02787144_101376</name>
</gene>